<dbReference type="PROSITE" id="PS50212">
    <property type="entry name" value="RASGEF_NTER"/>
    <property type="match status" value="1"/>
</dbReference>
<dbReference type="Gene3D" id="1.10.840.10">
    <property type="entry name" value="Ras guanine-nucleotide exchange factors catalytic domain"/>
    <property type="match status" value="1"/>
</dbReference>
<dbReference type="GO" id="GO:0007265">
    <property type="term" value="P:Ras protein signal transduction"/>
    <property type="evidence" value="ECO:0007669"/>
    <property type="project" value="TreeGrafter"/>
</dbReference>
<dbReference type="InterPro" id="IPR023578">
    <property type="entry name" value="Ras_GEF_dom_sf"/>
</dbReference>
<dbReference type="CDD" id="cd06224">
    <property type="entry name" value="REM"/>
    <property type="match status" value="1"/>
</dbReference>
<accession>A0A165NBC2</accession>
<gene>
    <name evidence="5" type="ORF">EXIGLDRAFT_604133</name>
</gene>
<keyword evidence="6" id="KW-1185">Reference proteome</keyword>
<keyword evidence="1 2" id="KW-0344">Guanine-nucleotide releasing factor</keyword>
<dbReference type="GO" id="GO:0005085">
    <property type="term" value="F:guanyl-nucleotide exchange factor activity"/>
    <property type="evidence" value="ECO:0007669"/>
    <property type="project" value="UniProtKB-KW"/>
</dbReference>
<dbReference type="GO" id="GO:0005886">
    <property type="term" value="C:plasma membrane"/>
    <property type="evidence" value="ECO:0007669"/>
    <property type="project" value="TreeGrafter"/>
</dbReference>
<protein>
    <submittedName>
        <fullName evidence="5">Ras GEF</fullName>
    </submittedName>
</protein>
<dbReference type="Proteomes" id="UP000077266">
    <property type="component" value="Unassembled WGS sequence"/>
</dbReference>
<dbReference type="Pfam" id="PF00617">
    <property type="entry name" value="RasGEF"/>
    <property type="match status" value="1"/>
</dbReference>
<dbReference type="SMART" id="SM00147">
    <property type="entry name" value="RasGEF"/>
    <property type="match status" value="1"/>
</dbReference>
<dbReference type="InParanoid" id="A0A165NBC2"/>
<evidence type="ECO:0000256" key="1">
    <source>
        <dbReference type="ARBA" id="ARBA00022658"/>
    </source>
</evidence>
<dbReference type="SUPFAM" id="SSF48366">
    <property type="entry name" value="Ras GEF"/>
    <property type="match status" value="1"/>
</dbReference>
<dbReference type="PANTHER" id="PTHR23113:SF368">
    <property type="entry name" value="CELL DIVISION CONTROL PROTEIN 25"/>
    <property type="match status" value="1"/>
</dbReference>
<dbReference type="PANTHER" id="PTHR23113">
    <property type="entry name" value="GUANINE NUCLEOTIDE EXCHANGE FACTOR"/>
    <property type="match status" value="1"/>
</dbReference>
<feature type="domain" description="N-terminal Ras-GEF" evidence="4">
    <location>
        <begin position="22"/>
        <end position="155"/>
    </location>
</feature>
<dbReference type="InterPro" id="IPR000651">
    <property type="entry name" value="Ras-like_Gua-exchang_fac_N"/>
</dbReference>
<dbReference type="AlphaFoldDB" id="A0A165NBC2"/>
<dbReference type="STRING" id="1314781.A0A165NBC2"/>
<evidence type="ECO:0000259" key="3">
    <source>
        <dbReference type="PROSITE" id="PS50009"/>
    </source>
</evidence>
<dbReference type="Pfam" id="PF00618">
    <property type="entry name" value="RasGEF_N"/>
    <property type="match status" value="1"/>
</dbReference>
<dbReference type="OrthoDB" id="10255964at2759"/>
<proteinExistence type="predicted"/>
<organism evidence="5 6">
    <name type="scientific">Exidia glandulosa HHB12029</name>
    <dbReference type="NCBI Taxonomy" id="1314781"/>
    <lineage>
        <taxon>Eukaryota</taxon>
        <taxon>Fungi</taxon>
        <taxon>Dikarya</taxon>
        <taxon>Basidiomycota</taxon>
        <taxon>Agaricomycotina</taxon>
        <taxon>Agaricomycetes</taxon>
        <taxon>Auriculariales</taxon>
        <taxon>Exidiaceae</taxon>
        <taxon>Exidia</taxon>
    </lineage>
</organism>
<dbReference type="InterPro" id="IPR008937">
    <property type="entry name" value="Ras-like_GEF"/>
</dbReference>
<reference evidence="5 6" key="1">
    <citation type="journal article" date="2016" name="Mol. Biol. Evol.">
        <title>Comparative Genomics of Early-Diverging Mushroom-Forming Fungi Provides Insights into the Origins of Lignocellulose Decay Capabilities.</title>
        <authorList>
            <person name="Nagy L.G."/>
            <person name="Riley R."/>
            <person name="Tritt A."/>
            <person name="Adam C."/>
            <person name="Daum C."/>
            <person name="Floudas D."/>
            <person name="Sun H."/>
            <person name="Yadav J.S."/>
            <person name="Pangilinan J."/>
            <person name="Larsson K.H."/>
            <person name="Matsuura K."/>
            <person name="Barry K."/>
            <person name="Labutti K."/>
            <person name="Kuo R."/>
            <person name="Ohm R.A."/>
            <person name="Bhattacharya S.S."/>
            <person name="Shirouzu T."/>
            <person name="Yoshinaga Y."/>
            <person name="Martin F.M."/>
            <person name="Grigoriev I.V."/>
            <person name="Hibbett D.S."/>
        </authorList>
    </citation>
    <scope>NUCLEOTIDE SEQUENCE [LARGE SCALE GENOMIC DNA]</scope>
    <source>
        <strain evidence="5 6">HHB12029</strain>
    </source>
</reference>
<dbReference type="InterPro" id="IPR001895">
    <property type="entry name" value="RASGEF_cat_dom"/>
</dbReference>
<evidence type="ECO:0000256" key="2">
    <source>
        <dbReference type="PROSITE-ProRule" id="PRU00168"/>
    </source>
</evidence>
<name>A0A165NBC2_EXIGL</name>
<dbReference type="InterPro" id="IPR036964">
    <property type="entry name" value="RASGEF_cat_dom_sf"/>
</dbReference>
<dbReference type="SMART" id="SM00229">
    <property type="entry name" value="RasGEFN"/>
    <property type="match status" value="1"/>
</dbReference>
<dbReference type="EMBL" id="KV425900">
    <property type="protein sequence ID" value="KZW00495.1"/>
    <property type="molecule type" value="Genomic_DNA"/>
</dbReference>
<dbReference type="Gene3D" id="1.20.870.10">
    <property type="entry name" value="Son of sevenless (SoS) protein Chain: S domain 1"/>
    <property type="match status" value="1"/>
</dbReference>
<evidence type="ECO:0000313" key="6">
    <source>
        <dbReference type="Proteomes" id="UP000077266"/>
    </source>
</evidence>
<evidence type="ECO:0000313" key="5">
    <source>
        <dbReference type="EMBL" id="KZW00495.1"/>
    </source>
</evidence>
<sequence>MRNLPWYLRPSYLEGRDIQADVDGNVKAGTLAALLEWLVSDPLVEGQDKAYREVFLKTFTSFTTPDVVFESLQRQYNMSPPPNLDETQLQRWHEKRSQIQMRVLDVLRGWLEEHHMLQEDSHIALSMQEFLSQIRSPPPAAAAARQILLSMERLVVAPTFPSVSRRRGRQQPLSNVLNIDATVLAQQLTVHEAFLFSRIRPQELVRYTKDQKGPGTVHLRAFCGTSDKLAALVKSTVLELDALDKRVDALEYWIKVAHKCLGVNNISSMSAIVAALSSADLSHLSRTWTEVTSSSTKLLHQMQKYNDPNSNYSHCRQYLQTVEGPCVPFIGHPDKLNSLLSPQSTVRPFPPNAAAPAPAAAPIINFSKRYGIAQAIDAILRHQRQPYTFAEDPVTMGFLQERLAIAAAKDNELFWKRSQEIRRVEAAFGDIKRQMEWAGF</sequence>
<evidence type="ECO:0000259" key="4">
    <source>
        <dbReference type="PROSITE" id="PS50212"/>
    </source>
</evidence>
<feature type="domain" description="Ras-GEF" evidence="3">
    <location>
        <begin position="180"/>
        <end position="416"/>
    </location>
</feature>
<dbReference type="PROSITE" id="PS50009">
    <property type="entry name" value="RASGEF_CAT"/>
    <property type="match status" value="1"/>
</dbReference>